<evidence type="ECO:0000313" key="3">
    <source>
        <dbReference type="EMBL" id="QJA82709.1"/>
    </source>
</evidence>
<reference evidence="2" key="1">
    <citation type="submission" date="2020-03" db="EMBL/GenBank/DDBJ databases">
        <title>The deep terrestrial virosphere.</title>
        <authorList>
            <person name="Holmfeldt K."/>
            <person name="Nilsson E."/>
            <person name="Simone D."/>
            <person name="Lopez-Fernandez M."/>
            <person name="Wu X."/>
            <person name="de Brujin I."/>
            <person name="Lundin D."/>
            <person name="Andersson A."/>
            <person name="Bertilsson S."/>
            <person name="Dopson M."/>
        </authorList>
    </citation>
    <scope>NUCLEOTIDE SEQUENCE</scope>
    <source>
        <strain evidence="3">MM415A00374</strain>
        <strain evidence="2">MM415B00446</strain>
    </source>
</reference>
<dbReference type="AlphaFoldDB" id="A0A6M3J6B4"/>
<evidence type="ECO:0000256" key="1">
    <source>
        <dbReference type="SAM" id="Coils"/>
    </source>
</evidence>
<organism evidence="2">
    <name type="scientific">viral metagenome</name>
    <dbReference type="NCBI Taxonomy" id="1070528"/>
    <lineage>
        <taxon>unclassified sequences</taxon>
        <taxon>metagenomes</taxon>
        <taxon>organismal metagenomes</taxon>
    </lineage>
</organism>
<gene>
    <name evidence="3" type="ORF">MM415A00374_0021</name>
    <name evidence="2" type="ORF">MM415B00446_0042</name>
</gene>
<protein>
    <submittedName>
        <fullName evidence="2">Uncharacterized protein</fullName>
    </submittedName>
</protein>
<keyword evidence="1" id="KW-0175">Coiled coil</keyword>
<proteinExistence type="predicted"/>
<evidence type="ECO:0000313" key="2">
    <source>
        <dbReference type="EMBL" id="QJA65018.1"/>
    </source>
</evidence>
<dbReference type="EMBL" id="MT142494">
    <property type="protein sequence ID" value="QJA82709.1"/>
    <property type="molecule type" value="Genomic_DNA"/>
</dbReference>
<name>A0A6M3J6B4_9ZZZZ</name>
<accession>A0A6M3J6B4</accession>
<sequence length="102" mass="11972">MSVKGYGEAECSECGMYHCEAFYCKECLDAKVEEAKAQQWQLDQEHITTLEGQIESLQADIARLEKQYEDSEKILNREAAFEEQRLHEEVKYWKDKNYRLGG</sequence>
<feature type="coiled-coil region" evidence="1">
    <location>
        <begin position="47"/>
        <end position="74"/>
    </location>
</feature>
<dbReference type="EMBL" id="MT141530">
    <property type="protein sequence ID" value="QJA65018.1"/>
    <property type="molecule type" value="Genomic_DNA"/>
</dbReference>